<dbReference type="InterPro" id="IPR035919">
    <property type="entry name" value="EAL_sf"/>
</dbReference>
<sequence>MRDRREDLARAQSNTLSAFHASLLDALPFAAAYVARDGSLLVRNKQFAATCDRLAVQSAPEGLQSLLSAESWKRCELILSAAFSGLPAEVSGEVRLGSGAIFCHHLTCTSHVFLKHDIEAVLVQFEAEPADWDQLTCEAGKVEDGSVSEESLPDTARQLNSRFLDCFPDELLFFDGSESAVAMAHTLLQATGASYDPGLLAETLECAGGKLTQSVYLPESDQPDTDDGSSGPKMCEVRLVPIPADPRANKEQPTLMAVIRHNVDNPGEIAENKRLAYQDPLTGLENRRAFTRSLRRELDRMCCDRETGLAVYYIDLDEFKKVNDLGGHDAGDDMLLHVANSLKLTLGEFGTVARIGGDEFAAMLPVTSEETALEFAERILEGFSRIRLELKDRVFTISGSVGVAFLDRSIELKDEDATALLGLADSACLRGKRIGGKSVQVHQVTSGDCPSGNGEQTNVPAPESFCGNELVLYSMPIVSMATSQVCGMEVLLRLQGDRAKGLSSRAWISAAERSGFIAQVDAWTLNRVLDAAERTATRTLLTMNVSAESARDPNFRDALHHRLSVNPLLASRLCLEIAERDFLREPATVESFFRFVSEFGCQTAIDDFAGHWPVLSRLTGMRVEWLKLEAGLTRQVMRDPSKATILNGLIGAARDLGMKVIAKHIETPAEAALLTTLDIEAAQGFHFGRPAPWTETVA</sequence>
<dbReference type="EMBL" id="CXWC01000019">
    <property type="protein sequence ID" value="CTQ79455.1"/>
    <property type="molecule type" value="Genomic_DNA"/>
</dbReference>
<feature type="domain" description="EAL" evidence="1">
    <location>
        <begin position="454"/>
        <end position="698"/>
    </location>
</feature>
<dbReference type="InterPro" id="IPR043128">
    <property type="entry name" value="Rev_trsase/Diguanyl_cyclase"/>
</dbReference>
<dbReference type="SUPFAM" id="SSF55073">
    <property type="entry name" value="Nucleotide cyclase"/>
    <property type="match status" value="1"/>
</dbReference>
<organism evidence="3 4">
    <name type="scientific">Roseibium album</name>
    <dbReference type="NCBI Taxonomy" id="311410"/>
    <lineage>
        <taxon>Bacteria</taxon>
        <taxon>Pseudomonadati</taxon>
        <taxon>Pseudomonadota</taxon>
        <taxon>Alphaproteobacteria</taxon>
        <taxon>Hyphomicrobiales</taxon>
        <taxon>Stappiaceae</taxon>
        <taxon>Roseibium</taxon>
    </lineage>
</organism>
<dbReference type="SUPFAM" id="SSF141868">
    <property type="entry name" value="EAL domain-like"/>
    <property type="match status" value="1"/>
</dbReference>
<dbReference type="CDD" id="cd01949">
    <property type="entry name" value="GGDEF"/>
    <property type="match status" value="1"/>
</dbReference>
<dbReference type="Proteomes" id="UP000049983">
    <property type="component" value="Unassembled WGS sequence"/>
</dbReference>
<evidence type="ECO:0000259" key="1">
    <source>
        <dbReference type="PROSITE" id="PS50883"/>
    </source>
</evidence>
<dbReference type="InterPro" id="IPR029787">
    <property type="entry name" value="Nucleotide_cyclase"/>
</dbReference>
<dbReference type="Pfam" id="PF00990">
    <property type="entry name" value="GGDEF"/>
    <property type="match status" value="1"/>
</dbReference>
<dbReference type="SMART" id="SM00267">
    <property type="entry name" value="GGDEF"/>
    <property type="match status" value="1"/>
</dbReference>
<dbReference type="PROSITE" id="PS50883">
    <property type="entry name" value="EAL"/>
    <property type="match status" value="1"/>
</dbReference>
<feature type="domain" description="GGDEF" evidence="2">
    <location>
        <begin position="307"/>
        <end position="444"/>
    </location>
</feature>
<dbReference type="GO" id="GO:0071111">
    <property type="term" value="F:cyclic-guanylate-specific phosphodiesterase activity"/>
    <property type="evidence" value="ECO:0007669"/>
    <property type="project" value="UniProtKB-EC"/>
</dbReference>
<dbReference type="Gene3D" id="3.30.70.270">
    <property type="match status" value="1"/>
</dbReference>
<name>A0A0M7AW73_9HYPH</name>
<keyword evidence="3" id="KW-0378">Hydrolase</keyword>
<evidence type="ECO:0000259" key="2">
    <source>
        <dbReference type="PROSITE" id="PS50887"/>
    </source>
</evidence>
<proteinExistence type="predicted"/>
<dbReference type="PANTHER" id="PTHR44757">
    <property type="entry name" value="DIGUANYLATE CYCLASE DGCP"/>
    <property type="match status" value="1"/>
</dbReference>
<dbReference type="InterPro" id="IPR001633">
    <property type="entry name" value="EAL_dom"/>
</dbReference>
<dbReference type="Pfam" id="PF00563">
    <property type="entry name" value="EAL"/>
    <property type="match status" value="1"/>
</dbReference>
<dbReference type="InterPro" id="IPR000160">
    <property type="entry name" value="GGDEF_dom"/>
</dbReference>
<evidence type="ECO:0000313" key="4">
    <source>
        <dbReference type="Proteomes" id="UP000049983"/>
    </source>
</evidence>
<dbReference type="NCBIfam" id="TIGR00254">
    <property type="entry name" value="GGDEF"/>
    <property type="match status" value="1"/>
</dbReference>
<dbReference type="Gene3D" id="3.20.20.450">
    <property type="entry name" value="EAL domain"/>
    <property type="match status" value="1"/>
</dbReference>
<dbReference type="CDD" id="cd01948">
    <property type="entry name" value="EAL"/>
    <property type="match status" value="1"/>
</dbReference>
<dbReference type="OrthoDB" id="7251575at2"/>
<reference evidence="4" key="1">
    <citation type="submission" date="2015-07" db="EMBL/GenBank/DDBJ databases">
        <authorList>
            <person name="Rodrigo-Torres Lidia"/>
            <person name="Arahal R.David."/>
        </authorList>
    </citation>
    <scope>NUCLEOTIDE SEQUENCE [LARGE SCALE GENOMIC DNA]</scope>
    <source>
        <strain evidence="4">CECT 5096</strain>
    </source>
</reference>
<gene>
    <name evidence="3" type="primary">gmr_13</name>
    <name evidence="3" type="ORF">LA5096_06202</name>
</gene>
<dbReference type="STRING" id="311410.LA5095_06221"/>
<dbReference type="PANTHER" id="PTHR44757:SF2">
    <property type="entry name" value="BIOFILM ARCHITECTURE MAINTENANCE PROTEIN MBAA"/>
    <property type="match status" value="1"/>
</dbReference>
<accession>A0A0M7AW73</accession>
<protein>
    <submittedName>
        <fullName evidence="3">Cyclic di-GMP phosphodiesterase Gmr</fullName>
        <ecNumber evidence="3">3.1.4.52</ecNumber>
    </submittedName>
</protein>
<dbReference type="EC" id="3.1.4.52" evidence="3"/>
<keyword evidence="4" id="KW-1185">Reference proteome</keyword>
<dbReference type="PROSITE" id="PS50887">
    <property type="entry name" value="GGDEF"/>
    <property type="match status" value="1"/>
</dbReference>
<dbReference type="InterPro" id="IPR052155">
    <property type="entry name" value="Biofilm_reg_signaling"/>
</dbReference>
<dbReference type="SMART" id="SM00052">
    <property type="entry name" value="EAL"/>
    <property type="match status" value="1"/>
</dbReference>
<evidence type="ECO:0000313" key="3">
    <source>
        <dbReference type="EMBL" id="CTQ79455.1"/>
    </source>
</evidence>
<dbReference type="AlphaFoldDB" id="A0A0M7AW73"/>